<feature type="chain" id="PRO_5002433343" description="Secreted protein" evidence="1">
    <location>
        <begin position="28"/>
        <end position="67"/>
    </location>
</feature>
<dbReference type="AlphaFoldDB" id="A0A0E9UGE5"/>
<evidence type="ECO:0000313" key="2">
    <source>
        <dbReference type="EMBL" id="JAH64053.1"/>
    </source>
</evidence>
<name>A0A0E9UGE5_ANGAN</name>
<dbReference type="EMBL" id="GBXM01044524">
    <property type="protein sequence ID" value="JAH64053.1"/>
    <property type="molecule type" value="Transcribed_RNA"/>
</dbReference>
<sequence>MTPPPLSQSSFTLTLWGFLCTVTGCRWEGSRGMYSPKYCSILHTPSAGLKFTAPFLQMDSLATPTTQ</sequence>
<evidence type="ECO:0008006" key="3">
    <source>
        <dbReference type="Google" id="ProtNLM"/>
    </source>
</evidence>
<feature type="signal peptide" evidence="1">
    <location>
        <begin position="1"/>
        <end position="27"/>
    </location>
</feature>
<organism evidence="2">
    <name type="scientific">Anguilla anguilla</name>
    <name type="common">European freshwater eel</name>
    <name type="synonym">Muraena anguilla</name>
    <dbReference type="NCBI Taxonomy" id="7936"/>
    <lineage>
        <taxon>Eukaryota</taxon>
        <taxon>Metazoa</taxon>
        <taxon>Chordata</taxon>
        <taxon>Craniata</taxon>
        <taxon>Vertebrata</taxon>
        <taxon>Euteleostomi</taxon>
        <taxon>Actinopterygii</taxon>
        <taxon>Neopterygii</taxon>
        <taxon>Teleostei</taxon>
        <taxon>Anguilliformes</taxon>
        <taxon>Anguillidae</taxon>
        <taxon>Anguilla</taxon>
    </lineage>
</organism>
<evidence type="ECO:0000256" key="1">
    <source>
        <dbReference type="SAM" id="SignalP"/>
    </source>
</evidence>
<proteinExistence type="predicted"/>
<reference evidence="2" key="1">
    <citation type="submission" date="2014-11" db="EMBL/GenBank/DDBJ databases">
        <authorList>
            <person name="Amaro Gonzalez C."/>
        </authorList>
    </citation>
    <scope>NUCLEOTIDE SEQUENCE</scope>
</reference>
<reference evidence="2" key="2">
    <citation type="journal article" date="2015" name="Fish Shellfish Immunol.">
        <title>Early steps in the European eel (Anguilla anguilla)-Vibrio vulnificus interaction in the gills: Role of the RtxA13 toxin.</title>
        <authorList>
            <person name="Callol A."/>
            <person name="Pajuelo D."/>
            <person name="Ebbesson L."/>
            <person name="Teles M."/>
            <person name="MacKenzie S."/>
            <person name="Amaro C."/>
        </authorList>
    </citation>
    <scope>NUCLEOTIDE SEQUENCE</scope>
</reference>
<accession>A0A0E9UGE5</accession>
<protein>
    <recommendedName>
        <fullName evidence="3">Secreted protein</fullName>
    </recommendedName>
</protein>
<keyword evidence="1" id="KW-0732">Signal</keyword>